<proteinExistence type="predicted"/>
<dbReference type="Pfam" id="PF13560">
    <property type="entry name" value="HTH_31"/>
    <property type="match status" value="1"/>
</dbReference>
<evidence type="ECO:0000259" key="1">
    <source>
        <dbReference type="PROSITE" id="PS50943"/>
    </source>
</evidence>
<dbReference type="CDD" id="cd00093">
    <property type="entry name" value="HTH_XRE"/>
    <property type="match status" value="1"/>
</dbReference>
<feature type="domain" description="HTH cro/C1-type" evidence="1">
    <location>
        <begin position="62"/>
        <end position="116"/>
    </location>
</feature>
<evidence type="ECO:0000313" key="2">
    <source>
        <dbReference type="EMBL" id="BAU88103.1"/>
    </source>
</evidence>
<dbReference type="InterPro" id="IPR011990">
    <property type="entry name" value="TPR-like_helical_dom_sf"/>
</dbReference>
<organism evidence="2 3">
    <name type="scientific">Streptomyces laurentii</name>
    <dbReference type="NCBI Taxonomy" id="39478"/>
    <lineage>
        <taxon>Bacteria</taxon>
        <taxon>Bacillati</taxon>
        <taxon>Actinomycetota</taxon>
        <taxon>Actinomycetes</taxon>
        <taxon>Kitasatosporales</taxon>
        <taxon>Streptomycetaceae</taxon>
        <taxon>Streptomyces</taxon>
    </lineage>
</organism>
<reference evidence="2 3" key="1">
    <citation type="journal article" date="2016" name="Genome Announc.">
        <title>Complete Genome Sequence of Thiostrepton-Producing Streptomyces laurentii ATCC 31255.</title>
        <authorList>
            <person name="Doi K."/>
            <person name="Fujino Y."/>
            <person name="Nagayoshi Y."/>
            <person name="Ohshima T."/>
            <person name="Ogata S."/>
        </authorList>
    </citation>
    <scope>NUCLEOTIDE SEQUENCE [LARGE SCALE GENOMIC DNA]</scope>
    <source>
        <strain evidence="2 3">ATCC 31255</strain>
    </source>
</reference>
<dbReference type="PROSITE" id="PS50943">
    <property type="entry name" value="HTH_CROC1"/>
    <property type="match status" value="1"/>
</dbReference>
<dbReference type="SMART" id="SM00530">
    <property type="entry name" value="HTH_XRE"/>
    <property type="match status" value="1"/>
</dbReference>
<accession>A0A160PAF1</accession>
<gene>
    <name evidence="2" type="ORF">SLA_7237</name>
</gene>
<dbReference type="AlphaFoldDB" id="A0A160PAF1"/>
<dbReference type="InterPro" id="IPR010982">
    <property type="entry name" value="Lambda_DNA-bd_dom_sf"/>
</dbReference>
<dbReference type="InterPro" id="IPR001387">
    <property type="entry name" value="Cro/C1-type_HTH"/>
</dbReference>
<dbReference type="GO" id="GO:0003677">
    <property type="term" value="F:DNA binding"/>
    <property type="evidence" value="ECO:0007669"/>
    <property type="project" value="InterPro"/>
</dbReference>
<protein>
    <recommendedName>
        <fullName evidence="1">HTH cro/C1-type domain-containing protein</fullName>
    </recommendedName>
</protein>
<keyword evidence="3" id="KW-1185">Reference proteome</keyword>
<name>A0A160PAF1_STRLU</name>
<dbReference type="SUPFAM" id="SSF47413">
    <property type="entry name" value="lambda repressor-like DNA-binding domains"/>
    <property type="match status" value="1"/>
</dbReference>
<dbReference type="EMBL" id="AP017424">
    <property type="protein sequence ID" value="BAU88103.1"/>
    <property type="molecule type" value="Genomic_DNA"/>
</dbReference>
<sequence>MVMPETPGRMCERCGLPMSRYNPDTRCAACARTDETPTVPVRAWRDEQVHEALATWDFGTVVRLVRRRSGLSQKAVRELTGLTQGYISDVERGLKQVNGREAIIDLLTGLGLPADLRPLLLAPFAQAESQRLSAAIDPALPWTTARMVTSLDAAVGGAMTGLNRRSVIALGGAGLTQYILQAAIAPPEAMASTARNGISVSGQLLTSLQSTTDALRQADANHGSGNLARAATAHLKVLLRLLKEGDFTEETGRRLAAVAADTAIQTGWYHFDSGAHDVARHLLLGALRAAHASGDSRLRAGALSFIAIHGYSVGDPRDAITAARTARQVIADQDAPALHAMLLTRQARGHARLREERQARIALEEAQTLCARGRGEDDPHWLYWINPGEVMGQTASCLLDLGRPDQAAQAFADARNAFSPDEIRTRAQFLSRAATAQMRAGDVEAGSATGHEVLALAAGVRSARLDDNLDAMLAEARRYSSAAPARDLLERGQVVMSERAA</sequence>
<evidence type="ECO:0000313" key="3">
    <source>
        <dbReference type="Proteomes" id="UP000217676"/>
    </source>
</evidence>
<dbReference type="KEGG" id="slau:SLA_7237"/>
<dbReference type="Proteomes" id="UP000217676">
    <property type="component" value="Chromosome"/>
</dbReference>
<dbReference type="Gene3D" id="1.10.260.40">
    <property type="entry name" value="lambda repressor-like DNA-binding domains"/>
    <property type="match status" value="1"/>
</dbReference>
<dbReference type="SUPFAM" id="SSF48452">
    <property type="entry name" value="TPR-like"/>
    <property type="match status" value="1"/>
</dbReference>
<dbReference type="Gene3D" id="1.25.40.10">
    <property type="entry name" value="Tetratricopeptide repeat domain"/>
    <property type="match status" value="1"/>
</dbReference>